<proteinExistence type="predicted"/>
<dbReference type="Proteomes" id="UP000757232">
    <property type="component" value="Unassembled WGS sequence"/>
</dbReference>
<dbReference type="OrthoDB" id="2591449at2759"/>
<dbReference type="AlphaFoldDB" id="A0A9Q5HV27"/>
<evidence type="ECO:0000313" key="2">
    <source>
        <dbReference type="EMBL" id="OCB86533.1"/>
    </source>
</evidence>
<accession>A0A9Q5HV27</accession>
<comment type="caution">
    <text evidence="2">The sequence shown here is derived from an EMBL/GenBank/DDBJ whole genome shotgun (WGS) entry which is preliminary data.</text>
</comment>
<feature type="compositionally biased region" description="Low complexity" evidence="1">
    <location>
        <begin position="131"/>
        <end position="141"/>
    </location>
</feature>
<protein>
    <submittedName>
        <fullName evidence="2">Uncharacterized protein</fullName>
    </submittedName>
</protein>
<gene>
    <name evidence="2" type="ORF">A7U60_g6429</name>
</gene>
<feature type="region of interest" description="Disordered" evidence="1">
    <location>
        <begin position="38"/>
        <end position="58"/>
    </location>
</feature>
<feature type="compositionally biased region" description="Polar residues" evidence="1">
    <location>
        <begin position="107"/>
        <end position="126"/>
    </location>
</feature>
<organism evidence="2 3">
    <name type="scientific">Sanghuangporus baumii</name>
    <name type="common">Phellinus baumii</name>
    <dbReference type="NCBI Taxonomy" id="108892"/>
    <lineage>
        <taxon>Eukaryota</taxon>
        <taxon>Fungi</taxon>
        <taxon>Dikarya</taxon>
        <taxon>Basidiomycota</taxon>
        <taxon>Agaricomycotina</taxon>
        <taxon>Agaricomycetes</taxon>
        <taxon>Hymenochaetales</taxon>
        <taxon>Hymenochaetaceae</taxon>
        <taxon>Sanghuangporus</taxon>
    </lineage>
</organism>
<feature type="region of interest" description="Disordered" evidence="1">
    <location>
        <begin position="76"/>
        <end position="141"/>
    </location>
</feature>
<evidence type="ECO:0000313" key="3">
    <source>
        <dbReference type="Proteomes" id="UP000757232"/>
    </source>
</evidence>
<feature type="compositionally biased region" description="Polar residues" evidence="1">
    <location>
        <begin position="406"/>
        <end position="415"/>
    </location>
</feature>
<name>A0A9Q5HV27_SANBA</name>
<evidence type="ECO:0000256" key="1">
    <source>
        <dbReference type="SAM" id="MobiDB-lite"/>
    </source>
</evidence>
<keyword evidence="3" id="KW-1185">Reference proteome</keyword>
<feature type="region of interest" description="Disordered" evidence="1">
    <location>
        <begin position="394"/>
        <end position="421"/>
    </location>
</feature>
<dbReference type="EMBL" id="LNZH02000201">
    <property type="protein sequence ID" value="OCB86533.1"/>
    <property type="molecule type" value="Genomic_DNA"/>
</dbReference>
<sequence length="500" mass="54162">MSTSAAQCTLVKPVPRRAQARVVINRPTSPHGLKQLAARNGSVSALDPHATRKSRPARSMISKLSIVRVPQPKLDVKAAEGGGKKLQRRQTTASGRVSGQRPERPSASPSRLSFASASFSTPNSPTDVKRSSFSNRPSSPSRMVSAAASFTLADTARSSALNRRNARTLSFCQVERLAPSQIYDLAKVSLRPSTNVLPAGYTPSTLFMPLTEDVYLPFLDRPSEVFELLMRSDNKKLMVLFARMLPPSPANASYYPRTSCELAATVGTWTFEDFTTWLTQVSREEIEDEIWVRALRHFVLPKSEILWERLKGMLGVPPELDVDPDFEVEEESLKTSAKDSALLVTPIYPSPFSSGPRLDGISEIVEDRSGSRAASPTSEVVGLRIATSPSFPLSPAPSRIKAARTVPSSPRSQTPAKGYAPLVSSPLATQAVTVNQPRPRSAPPQKILVITPASTPTGTSTSSGGLFPGLLSKIRSKDVACPMFPTSFDKLGMQPTLLRI</sequence>
<reference evidence="2" key="1">
    <citation type="submission" date="2016-06" db="EMBL/GenBank/DDBJ databases">
        <title>Draft Genome sequence of the fungus Inonotus baumii.</title>
        <authorList>
            <person name="Zhu H."/>
            <person name="Lin W."/>
        </authorList>
    </citation>
    <scope>NUCLEOTIDE SEQUENCE</scope>
    <source>
        <strain evidence="2">821</strain>
    </source>
</reference>